<evidence type="ECO:0000313" key="7">
    <source>
        <dbReference type="EMBL" id="POO02260.1"/>
    </source>
</evidence>
<evidence type="ECO:0000256" key="2">
    <source>
        <dbReference type="ARBA" id="ARBA00007447"/>
    </source>
</evidence>
<accession>A0A2P5FWU1</accession>
<keyword evidence="3" id="KW-0964">Secreted</keyword>
<dbReference type="InterPro" id="IPR021109">
    <property type="entry name" value="Peptidase_aspartic_dom_sf"/>
</dbReference>
<comment type="subcellular location">
    <subcellularLocation>
        <location evidence="1">Secreted</location>
        <location evidence="1">Extracellular space</location>
    </subcellularLocation>
</comment>
<reference evidence="8" key="1">
    <citation type="submission" date="2016-06" db="EMBL/GenBank/DDBJ databases">
        <title>Parallel loss of symbiosis genes in relatives of nitrogen-fixing non-legume Parasponia.</title>
        <authorList>
            <person name="Van Velzen R."/>
            <person name="Holmer R."/>
            <person name="Bu F."/>
            <person name="Rutten L."/>
            <person name="Van Zeijl A."/>
            <person name="Liu W."/>
            <person name="Santuari L."/>
            <person name="Cao Q."/>
            <person name="Sharma T."/>
            <person name="Shen D."/>
            <person name="Roswanjaya Y."/>
            <person name="Wardhani T."/>
            <person name="Kalhor M.S."/>
            <person name="Jansen J."/>
            <person name="Van den Hoogen J."/>
            <person name="Gungor B."/>
            <person name="Hartog M."/>
            <person name="Hontelez J."/>
            <person name="Verver J."/>
            <person name="Yang W.-C."/>
            <person name="Schijlen E."/>
            <person name="Repin R."/>
            <person name="Schilthuizen M."/>
            <person name="Schranz E."/>
            <person name="Heidstra R."/>
            <person name="Miyata K."/>
            <person name="Fedorova E."/>
            <person name="Kohlen W."/>
            <person name="Bisseling T."/>
            <person name="Smit S."/>
            <person name="Geurts R."/>
        </authorList>
    </citation>
    <scope>NUCLEOTIDE SEQUENCE [LARGE SCALE GENOMIC DNA]</scope>
    <source>
        <strain evidence="8">cv. RG33-2</strain>
    </source>
</reference>
<dbReference type="GO" id="GO:0005576">
    <property type="term" value="C:extracellular region"/>
    <property type="evidence" value="ECO:0007669"/>
    <property type="project" value="UniProtKB-SubCell"/>
</dbReference>
<evidence type="ECO:0000256" key="3">
    <source>
        <dbReference type="ARBA" id="ARBA00022525"/>
    </source>
</evidence>
<feature type="non-terminal residue" evidence="7">
    <location>
        <position position="1"/>
    </location>
</feature>
<dbReference type="InterPro" id="IPR032861">
    <property type="entry name" value="TAXi_N"/>
</dbReference>
<comment type="caution">
    <text evidence="7">The sequence shown here is derived from an EMBL/GenBank/DDBJ whole genome shotgun (WGS) entry which is preliminary data.</text>
</comment>
<dbReference type="FunFam" id="2.40.70.10:FF:000045">
    <property type="entry name" value="Basic 7S globulin"/>
    <property type="match status" value="1"/>
</dbReference>
<keyword evidence="4 5" id="KW-0732">Signal</keyword>
<sequence length="448" mass="47381">SLNLVLPQTMSSSFYFLLFCSYLLLIISPSTSQTTSFRPKALVLQVTKATSTHQYFTHITQGTPPVPVKVPIDLGGEFLWVDCEKGFNSSTKKPVPCVSAQCSLSGSEICSANGNPSSDVCGAFPHNPFTSTSTYGDLSQDTIYIQSTDGSKPGKLVSVPKFLFTCAPTFLLEGLTSGAVGVAGLGRNNVGLPSLLSAAFGFPRKFAVCLSSSKGVVFFGDAPYVLLPGVDVSRSLTYTPLILNPKKLVSGSEAPSAEYFIGVKSIKIGGKPVPLNTSLLSFDVDGHGGTKISTVDPYTTLETSIYNAVVAAFVKELGLRNVPRVAAVAPFGACFSAKDIALTRAGPVVPPIDFVLQSEKVVWRVSGANSMVRVSNDVSCLGFVDGGPLHFVDWGIKFTPTAIVIGGHQIEDNLLQFDLASSRLGFGSSLLLKQTTCSNFHFTSSTAN</sequence>
<dbReference type="GO" id="GO:0006508">
    <property type="term" value="P:proteolysis"/>
    <property type="evidence" value="ECO:0007669"/>
    <property type="project" value="InterPro"/>
</dbReference>
<evidence type="ECO:0000256" key="4">
    <source>
        <dbReference type="ARBA" id="ARBA00022729"/>
    </source>
</evidence>
<dbReference type="PROSITE" id="PS51767">
    <property type="entry name" value="PEPTIDASE_A1"/>
    <property type="match status" value="1"/>
</dbReference>
<dbReference type="SUPFAM" id="SSF50630">
    <property type="entry name" value="Acid proteases"/>
    <property type="match status" value="1"/>
</dbReference>
<proteinExistence type="inferred from homology"/>
<dbReference type="Pfam" id="PF14543">
    <property type="entry name" value="TAXi_N"/>
    <property type="match status" value="1"/>
</dbReference>
<dbReference type="InterPro" id="IPR033121">
    <property type="entry name" value="PEPTIDASE_A1"/>
</dbReference>
<dbReference type="InterPro" id="IPR001461">
    <property type="entry name" value="Aspartic_peptidase_A1"/>
</dbReference>
<dbReference type="FunFam" id="2.40.70.10:FF:000041">
    <property type="entry name" value="Basic 7S globulin"/>
    <property type="match status" value="1"/>
</dbReference>
<evidence type="ECO:0000256" key="5">
    <source>
        <dbReference type="SAM" id="SignalP"/>
    </source>
</evidence>
<feature type="domain" description="Peptidase A1" evidence="6">
    <location>
        <begin position="55"/>
        <end position="427"/>
    </location>
</feature>
<feature type="signal peptide" evidence="5">
    <location>
        <begin position="1"/>
        <end position="32"/>
    </location>
</feature>
<dbReference type="InParanoid" id="A0A2P5FWU1"/>
<dbReference type="Proteomes" id="UP000237000">
    <property type="component" value="Unassembled WGS sequence"/>
</dbReference>
<feature type="chain" id="PRO_5015114660" evidence="5">
    <location>
        <begin position="33"/>
        <end position="448"/>
    </location>
</feature>
<keyword evidence="8" id="KW-1185">Reference proteome</keyword>
<dbReference type="GO" id="GO:0004190">
    <property type="term" value="F:aspartic-type endopeptidase activity"/>
    <property type="evidence" value="ECO:0007669"/>
    <property type="project" value="InterPro"/>
</dbReference>
<evidence type="ECO:0000313" key="8">
    <source>
        <dbReference type="Proteomes" id="UP000237000"/>
    </source>
</evidence>
<dbReference type="CDD" id="cd05489">
    <property type="entry name" value="xylanase_inhibitor_I_like"/>
    <property type="match status" value="1"/>
</dbReference>
<protein>
    <submittedName>
        <fullName evidence="7">Aspartic peptidase</fullName>
    </submittedName>
</protein>
<dbReference type="Gene3D" id="2.40.70.10">
    <property type="entry name" value="Acid Proteases"/>
    <property type="match status" value="2"/>
</dbReference>
<dbReference type="FunCoup" id="A0A2P5FWU1">
    <property type="interactions" value="837"/>
</dbReference>
<dbReference type="InterPro" id="IPR033868">
    <property type="entry name" value="Xylanase_inhibitor_I-like"/>
</dbReference>
<organism evidence="7 8">
    <name type="scientific">Trema orientale</name>
    <name type="common">Charcoal tree</name>
    <name type="synonym">Celtis orientalis</name>
    <dbReference type="NCBI Taxonomy" id="63057"/>
    <lineage>
        <taxon>Eukaryota</taxon>
        <taxon>Viridiplantae</taxon>
        <taxon>Streptophyta</taxon>
        <taxon>Embryophyta</taxon>
        <taxon>Tracheophyta</taxon>
        <taxon>Spermatophyta</taxon>
        <taxon>Magnoliopsida</taxon>
        <taxon>eudicotyledons</taxon>
        <taxon>Gunneridae</taxon>
        <taxon>Pentapetalae</taxon>
        <taxon>rosids</taxon>
        <taxon>fabids</taxon>
        <taxon>Rosales</taxon>
        <taxon>Cannabaceae</taxon>
        <taxon>Trema</taxon>
    </lineage>
</organism>
<dbReference type="PANTHER" id="PTHR47965:SF103">
    <property type="entry name" value="EUKARYOTIC ASPARTYL PROTEASE FAMILY PROTEIN"/>
    <property type="match status" value="1"/>
</dbReference>
<evidence type="ECO:0000259" key="6">
    <source>
        <dbReference type="PROSITE" id="PS51767"/>
    </source>
</evidence>
<dbReference type="InterPro" id="IPR032799">
    <property type="entry name" value="TAXi_C"/>
</dbReference>
<dbReference type="STRING" id="63057.A0A2P5FWU1"/>
<dbReference type="Pfam" id="PF14541">
    <property type="entry name" value="TAXi_C"/>
    <property type="match status" value="1"/>
</dbReference>
<dbReference type="PANTHER" id="PTHR47965">
    <property type="entry name" value="ASPARTYL PROTEASE-RELATED"/>
    <property type="match status" value="1"/>
</dbReference>
<dbReference type="AlphaFoldDB" id="A0A2P5FWU1"/>
<name>A0A2P5FWU1_TREOI</name>
<comment type="similarity">
    <text evidence="2">Belongs to the peptidase A1 family.</text>
</comment>
<dbReference type="OrthoDB" id="1191721at2759"/>
<dbReference type="EMBL" id="JXTC01000005">
    <property type="protein sequence ID" value="POO02260.1"/>
    <property type="molecule type" value="Genomic_DNA"/>
</dbReference>
<gene>
    <name evidence="7" type="ORF">TorRG33x02_020440</name>
</gene>
<evidence type="ECO:0000256" key="1">
    <source>
        <dbReference type="ARBA" id="ARBA00004239"/>
    </source>
</evidence>